<accession>X1RUQ9</accession>
<dbReference type="EMBL" id="BARV01045657">
    <property type="protein sequence ID" value="GAI70686.1"/>
    <property type="molecule type" value="Genomic_DNA"/>
</dbReference>
<comment type="caution">
    <text evidence="1">The sequence shown here is derived from an EMBL/GenBank/DDBJ whole genome shotgun (WGS) entry which is preliminary data.</text>
</comment>
<gene>
    <name evidence="1" type="ORF">S06H3_66727</name>
</gene>
<dbReference type="AlphaFoldDB" id="X1RUQ9"/>
<evidence type="ECO:0000313" key="1">
    <source>
        <dbReference type="EMBL" id="GAI70686.1"/>
    </source>
</evidence>
<organism evidence="1">
    <name type="scientific">marine sediment metagenome</name>
    <dbReference type="NCBI Taxonomy" id="412755"/>
    <lineage>
        <taxon>unclassified sequences</taxon>
        <taxon>metagenomes</taxon>
        <taxon>ecological metagenomes</taxon>
    </lineage>
</organism>
<name>X1RUQ9_9ZZZZ</name>
<proteinExistence type="predicted"/>
<protein>
    <submittedName>
        <fullName evidence="1">Uncharacterized protein</fullName>
    </submittedName>
</protein>
<feature type="non-terminal residue" evidence="1">
    <location>
        <position position="1"/>
    </location>
</feature>
<reference evidence="1" key="1">
    <citation type="journal article" date="2014" name="Front. Microbiol.">
        <title>High frequency of phylogenetically diverse reductive dehalogenase-homologous genes in deep subseafloor sedimentary metagenomes.</title>
        <authorList>
            <person name="Kawai M."/>
            <person name="Futagami T."/>
            <person name="Toyoda A."/>
            <person name="Takaki Y."/>
            <person name="Nishi S."/>
            <person name="Hori S."/>
            <person name="Arai W."/>
            <person name="Tsubouchi T."/>
            <person name="Morono Y."/>
            <person name="Uchiyama I."/>
            <person name="Ito T."/>
            <person name="Fujiyama A."/>
            <person name="Inagaki F."/>
            <person name="Takami H."/>
        </authorList>
    </citation>
    <scope>NUCLEOTIDE SEQUENCE</scope>
    <source>
        <strain evidence="1">Expedition CK06-06</strain>
    </source>
</reference>
<sequence>TYSQKHNFKGDREQNKLDAAQASLGWLKEHLVSLK</sequence>